<reference evidence="1 2" key="1">
    <citation type="journal article" date="2022" name="Front. Cell. Infect. Microbiol.">
        <title>The Genomes of Two Strains of Taenia crassiceps the Animal Model for the Study of Human Cysticercosis.</title>
        <authorList>
            <person name="Bobes R.J."/>
            <person name="Estrada K."/>
            <person name="Rios-Valencia D.G."/>
            <person name="Calderon-Gallegos A."/>
            <person name="de la Torre P."/>
            <person name="Carrero J.C."/>
            <person name="Sanchez-Flores A."/>
            <person name="Laclette J.P."/>
        </authorList>
    </citation>
    <scope>NUCLEOTIDE SEQUENCE [LARGE SCALE GENOMIC DNA]</scope>
    <source>
        <strain evidence="1">WFUcys</strain>
    </source>
</reference>
<name>A0ABR4QMY9_9CEST</name>
<gene>
    <name evidence="1" type="ORF">TcWFU_010149</name>
</gene>
<organism evidence="1 2">
    <name type="scientific">Taenia crassiceps</name>
    <dbReference type="NCBI Taxonomy" id="6207"/>
    <lineage>
        <taxon>Eukaryota</taxon>
        <taxon>Metazoa</taxon>
        <taxon>Spiralia</taxon>
        <taxon>Lophotrochozoa</taxon>
        <taxon>Platyhelminthes</taxon>
        <taxon>Cestoda</taxon>
        <taxon>Eucestoda</taxon>
        <taxon>Cyclophyllidea</taxon>
        <taxon>Taeniidae</taxon>
        <taxon>Taenia</taxon>
    </lineage>
</organism>
<protein>
    <submittedName>
        <fullName evidence="1">Uncharacterized protein</fullName>
    </submittedName>
</protein>
<comment type="caution">
    <text evidence="1">The sequence shown here is derived from an EMBL/GenBank/DDBJ whole genome shotgun (WGS) entry which is preliminary data.</text>
</comment>
<keyword evidence="2" id="KW-1185">Reference proteome</keyword>
<dbReference type="EMBL" id="JAKROA010000002">
    <property type="protein sequence ID" value="KAL5111021.1"/>
    <property type="molecule type" value="Genomic_DNA"/>
</dbReference>
<evidence type="ECO:0000313" key="2">
    <source>
        <dbReference type="Proteomes" id="UP001651158"/>
    </source>
</evidence>
<dbReference type="Proteomes" id="UP001651158">
    <property type="component" value="Unassembled WGS sequence"/>
</dbReference>
<accession>A0ABR4QMY9</accession>
<proteinExistence type="predicted"/>
<sequence>MPFPSEYSLKSARDVSCRSAGSTSARFVDFIRSLFQPFSKRTETVYNFASPTTVAPCSSDSYSLKRHQTTPPIRSTSQYEHLSDARKNTYGSRSNTTLFSTQFVRPGSPRSPSPSTPPLHLCVCTTDQFYTPQIRRFSIKRTNTEAAGLDDIRIINLDEGMMHAHSHYRPEEKYVIRAESRPIYSESVEVDVFGAAPYQLPPLSRRLEKRIVSVANIAMDGSHANVVDTQPQPSNITEKKISLKRQNYDQEEQQNQVLDENESNRQTEIKERILTEWERRWQRDEQGMDSSLSSPTTREEPMMVDDELKEIPSPNLRQYCSSPDGFNGLKNSDWEVDHSARWTEENSANFYEGRSQGEYVHPSSVASYLANRSQKYNQEIGNYSSNSQHWESDKRLHSVVILPVPDEETEADYEFLQVKEPLPLCPQSVPLTGKSLGVLIEQF</sequence>
<evidence type="ECO:0000313" key="1">
    <source>
        <dbReference type="EMBL" id="KAL5111021.1"/>
    </source>
</evidence>